<keyword evidence="1" id="KW-0812">Transmembrane</keyword>
<organism evidence="2 3">
    <name type="scientific">Holdemanella biformis</name>
    <dbReference type="NCBI Taxonomy" id="1735"/>
    <lineage>
        <taxon>Bacteria</taxon>
        <taxon>Bacillati</taxon>
        <taxon>Bacillota</taxon>
        <taxon>Erysipelotrichia</taxon>
        <taxon>Erysipelotrichales</taxon>
        <taxon>Erysipelotrichaceae</taxon>
        <taxon>Holdemanella</taxon>
    </lineage>
</organism>
<reference evidence="2 3" key="1">
    <citation type="submission" date="2018-08" db="EMBL/GenBank/DDBJ databases">
        <title>A genome reference for cultivated species of the human gut microbiota.</title>
        <authorList>
            <person name="Zou Y."/>
            <person name="Xue W."/>
            <person name="Luo G."/>
        </authorList>
    </citation>
    <scope>NUCLEOTIDE SEQUENCE [LARGE SCALE GENOMIC DNA]</scope>
    <source>
        <strain evidence="2 3">AM42-13AC</strain>
    </source>
</reference>
<proteinExistence type="predicted"/>
<evidence type="ECO:0000256" key="1">
    <source>
        <dbReference type="SAM" id="Phobius"/>
    </source>
</evidence>
<comment type="caution">
    <text evidence="2">The sequence shown here is derived from an EMBL/GenBank/DDBJ whole genome shotgun (WGS) entry which is preliminary data.</text>
</comment>
<dbReference type="AlphaFoldDB" id="A0A413UCN6"/>
<evidence type="ECO:0000313" key="3">
    <source>
        <dbReference type="Proteomes" id="UP000285288"/>
    </source>
</evidence>
<keyword evidence="1" id="KW-1133">Transmembrane helix</keyword>
<sequence>MKKNIYIICKAIVLICLIILVASNFKVDKDSKASMETVQNKTIEKVNLDGFTQLDNLNIKRFLGLDPSQYDGSVYYKSDDAMSAREFIIVKFKDHSQQDAFKETIEKRISSQKGIFEGYAPDQAELLKNAVIDIHGNYALYAVKEDAATMNDQFLKALIEGE</sequence>
<dbReference type="RefSeq" id="WP_118011427.1">
    <property type="nucleotide sequence ID" value="NZ_QSGD01000022.1"/>
</dbReference>
<gene>
    <name evidence="2" type="ORF">DW907_06720</name>
</gene>
<dbReference type="Proteomes" id="UP000285288">
    <property type="component" value="Unassembled WGS sequence"/>
</dbReference>
<accession>A0A413UCN6</accession>
<dbReference type="EMBL" id="QSGD01000022">
    <property type="protein sequence ID" value="RHB05443.1"/>
    <property type="molecule type" value="Genomic_DNA"/>
</dbReference>
<name>A0A413UCN6_9FIRM</name>
<evidence type="ECO:0000313" key="2">
    <source>
        <dbReference type="EMBL" id="RHB05443.1"/>
    </source>
</evidence>
<feature type="transmembrane region" description="Helical" evidence="1">
    <location>
        <begin position="7"/>
        <end position="25"/>
    </location>
</feature>
<protein>
    <submittedName>
        <fullName evidence="2">DUF4358 domain-containing protein</fullName>
    </submittedName>
</protein>
<dbReference type="InterPro" id="IPR025648">
    <property type="entry name" value="DUF4358"/>
</dbReference>
<keyword evidence="1" id="KW-0472">Membrane</keyword>
<dbReference type="Pfam" id="PF14270">
    <property type="entry name" value="DUF4358"/>
    <property type="match status" value="1"/>
</dbReference>